<dbReference type="SUPFAM" id="SSF50249">
    <property type="entry name" value="Nucleic acid-binding proteins"/>
    <property type="match status" value="1"/>
</dbReference>
<dbReference type="Proteomes" id="UP001629432">
    <property type="component" value="Unassembled WGS sequence"/>
</dbReference>
<keyword evidence="3" id="KW-1185">Reference proteome</keyword>
<evidence type="ECO:0000259" key="1">
    <source>
        <dbReference type="Pfam" id="PF01796"/>
    </source>
</evidence>
<sequence length="192" mass="21134">MADFRAGGAPAPIQAEYLGMSLRLSELDVENLTYFRYCASHHFHLQRCCGCQLLRYPPMPGCPWCACPESEWSEVDGRGEVHSYTEIYKAIQPGFAESLPYLVAIVDLDVQKGRPSAQEALRVVGNLVDGEGRLASPAEIAKLGIRTRVRLVFTDVAPGLSLPQWTIDEEASRSAVRPWRWDAAGVIGSVGE</sequence>
<name>A0ABW9E5C8_9BURK</name>
<dbReference type="EMBL" id="JAQQCF010000081">
    <property type="protein sequence ID" value="MFM0642518.1"/>
    <property type="molecule type" value="Genomic_DNA"/>
</dbReference>
<protein>
    <submittedName>
        <fullName evidence="2">OB-fold domain-containing protein</fullName>
    </submittedName>
</protein>
<reference evidence="2 3" key="1">
    <citation type="journal article" date="2024" name="Chem. Sci.">
        <title>Discovery of megapolipeptins by genome mining of a Burkholderiales bacteria collection.</title>
        <authorList>
            <person name="Paulo B.S."/>
            <person name="Recchia M.J.J."/>
            <person name="Lee S."/>
            <person name="Fergusson C.H."/>
            <person name="Romanowski S.B."/>
            <person name="Hernandez A."/>
            <person name="Krull N."/>
            <person name="Liu D.Y."/>
            <person name="Cavanagh H."/>
            <person name="Bos A."/>
            <person name="Gray C.A."/>
            <person name="Murphy B.T."/>
            <person name="Linington R.G."/>
            <person name="Eustaquio A.S."/>
        </authorList>
    </citation>
    <scope>NUCLEOTIDE SEQUENCE [LARGE SCALE GENOMIC DNA]</scope>
    <source>
        <strain evidence="2 3">RL17-338-BIC-A</strain>
    </source>
</reference>
<gene>
    <name evidence="2" type="ORF">PQQ63_38240</name>
</gene>
<evidence type="ECO:0000313" key="3">
    <source>
        <dbReference type="Proteomes" id="UP001629432"/>
    </source>
</evidence>
<dbReference type="Pfam" id="PF01796">
    <property type="entry name" value="OB_ChsH2_C"/>
    <property type="match status" value="1"/>
</dbReference>
<feature type="domain" description="ChsH2 C-terminal OB-fold" evidence="1">
    <location>
        <begin position="72"/>
        <end position="153"/>
    </location>
</feature>
<accession>A0ABW9E5C8</accession>
<evidence type="ECO:0000313" key="2">
    <source>
        <dbReference type="EMBL" id="MFM0642518.1"/>
    </source>
</evidence>
<dbReference type="InterPro" id="IPR052513">
    <property type="entry name" value="Thioester_dehydratase-like"/>
</dbReference>
<dbReference type="InterPro" id="IPR012340">
    <property type="entry name" value="NA-bd_OB-fold"/>
</dbReference>
<comment type="caution">
    <text evidence="2">The sequence shown here is derived from an EMBL/GenBank/DDBJ whole genome shotgun (WGS) entry which is preliminary data.</text>
</comment>
<dbReference type="InterPro" id="IPR002878">
    <property type="entry name" value="ChsH2_C"/>
</dbReference>
<proteinExistence type="predicted"/>
<organism evidence="2 3">
    <name type="scientific">Paraburkholderia metrosideri</name>
    <dbReference type="NCBI Taxonomy" id="580937"/>
    <lineage>
        <taxon>Bacteria</taxon>
        <taxon>Pseudomonadati</taxon>
        <taxon>Pseudomonadota</taxon>
        <taxon>Betaproteobacteria</taxon>
        <taxon>Burkholderiales</taxon>
        <taxon>Burkholderiaceae</taxon>
        <taxon>Paraburkholderia</taxon>
    </lineage>
</organism>
<dbReference type="RefSeq" id="WP_408237567.1">
    <property type="nucleotide sequence ID" value="NZ_JAQQCF010000081.1"/>
</dbReference>
<dbReference type="PANTHER" id="PTHR34075">
    <property type="entry name" value="BLR3430 PROTEIN"/>
    <property type="match status" value="1"/>
</dbReference>
<dbReference type="PANTHER" id="PTHR34075:SF5">
    <property type="entry name" value="BLR3430 PROTEIN"/>
    <property type="match status" value="1"/>
</dbReference>